<evidence type="ECO:0000259" key="2">
    <source>
        <dbReference type="PROSITE" id="PS50172"/>
    </source>
</evidence>
<feature type="compositionally biased region" description="Polar residues" evidence="1">
    <location>
        <begin position="240"/>
        <end position="254"/>
    </location>
</feature>
<feature type="compositionally biased region" description="Low complexity" evidence="1">
    <location>
        <begin position="100"/>
        <end position="113"/>
    </location>
</feature>
<feature type="region of interest" description="Disordered" evidence="1">
    <location>
        <begin position="334"/>
        <end position="479"/>
    </location>
</feature>
<feature type="compositionally biased region" description="Basic and acidic residues" evidence="1">
    <location>
        <begin position="455"/>
        <end position="464"/>
    </location>
</feature>
<proteinExistence type="predicted"/>
<feature type="compositionally biased region" description="Acidic residues" evidence="1">
    <location>
        <begin position="390"/>
        <end position="411"/>
    </location>
</feature>
<sequence length="1088" mass="118184">MVSTRRTAHIEPPAIMAAADNNTLRKKPIRRVTAKKPEPELKARTTRGGKAASPTEDTTTEAMEAPIPALKAKPVRRGPGRPKKEVSKAAIVDDEPEPPARATRATKATVSKAKGSKATIAEPSSDAPAQEKLTRRTRATATKAVPLSPKKVPQVTNARLRNAKREAEKTAAGKNEISQRTVRSRAGTRKELPTDENAEVSIPTPAEDGDEHDLAPSTPAKASTPRRVSVKSLLAARSEASMSSRGTTPSQSPAPSFEHLNDANEYYRSRDNREDEAVSEPDSSDDRDDSNEHSADELCGPKTPMKRTASAGAEARFLASIQKSKTKSLFASARKDYENVEDSEDESVNISDVATSHIPTSPLQDLEETILIQEEAYEQDVHGQRKDQEKDQDDEQVDQQEDEEESSEQEAYEQKVHDQEDLQGDDQDAHDQETESTVLLDTPKPTDSFDTDDTVLVHDTHGADDDSNSEDIDATTVHMQSPTPETIIWDNLREDVTVPLDLAAHFIMPARFPTAEGADQELGRDIQHSVFSDDSSLEEVHELRLEGNEDGEGTHYSADGTVNLGDFVDFAALAEPTQAFDVPFQDSDLMERSLEASTEARILDIIDDEPAHVEAAQARDIDAIIVADTPSSTSEQEPTQRYESADLGDDSTEGANAALFELGSSPEHHEQHSSHAERDVAPATPHYALPTAAFDARRKSLPAITYRTPVKAASRPNTSDGASAPRMRFAQHWPVSSLGRSTGFIPITTPKAKAATASMQGEAVDAELDTLTTPKHGKTAPVSVATTPIVMPRERYPRMTPRVQFEDHAKTAVQPARFHTPVQKPSRRPATTRKAADDVATPRVGSLRKLALKNSTPLPTHTPIKTPIKPPAMTPSQAPMTPHPAAPLRGVVAMVEVYTLEGASASSPFIALLRRLGAKTTKVWSDSVTHVIFKDGSPTTLQRVRLQNKNSDAGTRVHCVNSRWISDCEAAGSQVDEEIYAVDLAEVPRAGGRRRKSMEPCALINVGGNIVRRSSLGRSQLEATPAADVSDKENIEEVLSSSPATPAYLAAPDKLIQQTAPINRTRKLGSKTKSDAKLRRLTFFNGAA</sequence>
<dbReference type="Gene3D" id="3.40.50.10190">
    <property type="entry name" value="BRCT domain"/>
    <property type="match status" value="1"/>
</dbReference>
<dbReference type="PANTHER" id="PTHR14625">
    <property type="entry name" value="MICROCEPHALIN"/>
    <property type="match status" value="1"/>
</dbReference>
<feature type="domain" description="BRCT" evidence="2">
    <location>
        <begin position="883"/>
        <end position="982"/>
    </location>
</feature>
<dbReference type="PANTHER" id="PTHR14625:SF3">
    <property type="entry name" value="MICROCEPHALIN"/>
    <property type="match status" value="1"/>
</dbReference>
<feature type="region of interest" description="Disordered" evidence="1">
    <location>
        <begin position="819"/>
        <end position="840"/>
    </location>
</feature>
<evidence type="ECO:0000256" key="1">
    <source>
        <dbReference type="SAM" id="MobiDB-lite"/>
    </source>
</evidence>
<feature type="region of interest" description="Disordered" evidence="1">
    <location>
        <begin position="629"/>
        <end position="652"/>
    </location>
</feature>
<accession>A0AAN7VSJ9</accession>
<feature type="region of interest" description="Disordered" evidence="1">
    <location>
        <begin position="1"/>
        <end position="312"/>
    </location>
</feature>
<dbReference type="SUPFAM" id="SSF52113">
    <property type="entry name" value="BRCT domain"/>
    <property type="match status" value="1"/>
</dbReference>
<feature type="region of interest" description="Disordered" evidence="1">
    <location>
        <begin position="854"/>
        <end position="880"/>
    </location>
</feature>
<dbReference type="GO" id="GO:0000278">
    <property type="term" value="P:mitotic cell cycle"/>
    <property type="evidence" value="ECO:0007669"/>
    <property type="project" value="TreeGrafter"/>
</dbReference>
<dbReference type="EMBL" id="JAVRQU010000006">
    <property type="protein sequence ID" value="KAK5701536.1"/>
    <property type="molecule type" value="Genomic_DNA"/>
</dbReference>
<organism evidence="3 4">
    <name type="scientific">Elasticomyces elasticus</name>
    <dbReference type="NCBI Taxonomy" id="574655"/>
    <lineage>
        <taxon>Eukaryota</taxon>
        <taxon>Fungi</taxon>
        <taxon>Dikarya</taxon>
        <taxon>Ascomycota</taxon>
        <taxon>Pezizomycotina</taxon>
        <taxon>Dothideomycetes</taxon>
        <taxon>Dothideomycetidae</taxon>
        <taxon>Mycosphaerellales</taxon>
        <taxon>Teratosphaeriaceae</taxon>
        <taxon>Elasticomyces</taxon>
    </lineage>
</organism>
<dbReference type="InterPro" id="IPR001357">
    <property type="entry name" value="BRCT_dom"/>
</dbReference>
<protein>
    <recommendedName>
        <fullName evidence="2">BRCT domain-containing protein</fullName>
    </recommendedName>
</protein>
<dbReference type="Proteomes" id="UP001310594">
    <property type="component" value="Unassembled WGS sequence"/>
</dbReference>
<name>A0AAN7VSJ9_9PEZI</name>
<evidence type="ECO:0000313" key="3">
    <source>
        <dbReference type="EMBL" id="KAK5701536.1"/>
    </source>
</evidence>
<feature type="compositionally biased region" description="Basic and acidic residues" evidence="1">
    <location>
        <begin position="379"/>
        <end position="389"/>
    </location>
</feature>
<feature type="compositionally biased region" description="Low complexity" evidence="1">
    <location>
        <begin position="856"/>
        <end position="867"/>
    </location>
</feature>
<dbReference type="InterPro" id="IPR022047">
    <property type="entry name" value="Microcephalin-like"/>
</dbReference>
<dbReference type="CDD" id="cd17716">
    <property type="entry name" value="BRCT_microcephalin_rpt1"/>
    <property type="match status" value="1"/>
</dbReference>
<gene>
    <name evidence="3" type="ORF">LTR97_004351</name>
</gene>
<feature type="compositionally biased region" description="Polar residues" evidence="1">
    <location>
        <begin position="348"/>
        <end position="363"/>
    </location>
</feature>
<dbReference type="InterPro" id="IPR036420">
    <property type="entry name" value="BRCT_dom_sf"/>
</dbReference>
<feature type="compositionally biased region" description="Basic and acidic residues" evidence="1">
    <location>
        <begin position="259"/>
        <end position="276"/>
    </location>
</feature>
<dbReference type="AlphaFoldDB" id="A0AAN7VSJ9"/>
<comment type="caution">
    <text evidence="3">The sequence shown here is derived from an EMBL/GenBank/DDBJ whole genome shotgun (WGS) entry which is preliminary data.</text>
</comment>
<feature type="compositionally biased region" description="Basic residues" evidence="1">
    <location>
        <begin position="24"/>
        <end position="34"/>
    </location>
</feature>
<feature type="compositionally biased region" description="Acidic residues" evidence="1">
    <location>
        <begin position="277"/>
        <end position="289"/>
    </location>
</feature>
<dbReference type="PROSITE" id="PS50172">
    <property type="entry name" value="BRCT"/>
    <property type="match status" value="1"/>
</dbReference>
<evidence type="ECO:0000313" key="4">
    <source>
        <dbReference type="Proteomes" id="UP001310594"/>
    </source>
</evidence>
<reference evidence="3" key="1">
    <citation type="submission" date="2023-08" db="EMBL/GenBank/DDBJ databases">
        <title>Black Yeasts Isolated from many extreme environments.</title>
        <authorList>
            <person name="Coleine C."/>
            <person name="Stajich J.E."/>
            <person name="Selbmann L."/>
        </authorList>
    </citation>
    <scope>NUCLEOTIDE SEQUENCE</scope>
    <source>
        <strain evidence="3">CCFEE 5810</strain>
    </source>
</reference>